<evidence type="ECO:0000313" key="2">
    <source>
        <dbReference type="Proteomes" id="UP001231189"/>
    </source>
</evidence>
<evidence type="ECO:0000313" key="1">
    <source>
        <dbReference type="EMBL" id="KAK1691921.1"/>
    </source>
</evidence>
<proteinExistence type="predicted"/>
<sequence>MVIASGVIDRGHLSPFGGAPADSSSSFFSEDLVVPPERQVGFWKSESMVDPRGSKSVFASPLEKINPMGANPEGGLGRPRGQGFKGLDILRVSKLTGQGNGSTLPSISWGDMITAPGSRPGETTIAESASGNSKIMASGVHSQSADTLGFIYDGNEALGSMEEVEAQTIGDLLPTDDDLISGVVDGFDFAGLSINQDDADEDIFGTGGGMELESDDSINKGTKNLEGSLKCQFSGENYINKCPSRTLFIRNVNANIADSDLRALFQVFNLFPLLHLKFVYFMKHYL</sequence>
<name>A0AAD8X0G5_LOLMU</name>
<dbReference type="AlphaFoldDB" id="A0AAD8X0G5"/>
<dbReference type="Proteomes" id="UP001231189">
    <property type="component" value="Unassembled WGS sequence"/>
</dbReference>
<protein>
    <submittedName>
        <fullName evidence="1">Uncharacterized protein</fullName>
    </submittedName>
</protein>
<dbReference type="EMBL" id="JAUUTY010000001">
    <property type="protein sequence ID" value="KAK1691921.1"/>
    <property type="molecule type" value="Genomic_DNA"/>
</dbReference>
<accession>A0AAD8X0G5</accession>
<reference evidence="1" key="1">
    <citation type="submission" date="2023-07" db="EMBL/GenBank/DDBJ databases">
        <title>A chromosome-level genome assembly of Lolium multiflorum.</title>
        <authorList>
            <person name="Chen Y."/>
            <person name="Copetti D."/>
            <person name="Kolliker R."/>
            <person name="Studer B."/>
        </authorList>
    </citation>
    <scope>NUCLEOTIDE SEQUENCE</scope>
    <source>
        <strain evidence="1">02402/16</strain>
        <tissue evidence="1">Leaf</tissue>
    </source>
</reference>
<comment type="caution">
    <text evidence="1">The sequence shown here is derived from an EMBL/GenBank/DDBJ whole genome shotgun (WGS) entry which is preliminary data.</text>
</comment>
<gene>
    <name evidence="1" type="ORF">QYE76_008618</name>
</gene>
<keyword evidence="2" id="KW-1185">Reference proteome</keyword>
<organism evidence="1 2">
    <name type="scientific">Lolium multiflorum</name>
    <name type="common">Italian ryegrass</name>
    <name type="synonym">Lolium perenne subsp. multiflorum</name>
    <dbReference type="NCBI Taxonomy" id="4521"/>
    <lineage>
        <taxon>Eukaryota</taxon>
        <taxon>Viridiplantae</taxon>
        <taxon>Streptophyta</taxon>
        <taxon>Embryophyta</taxon>
        <taxon>Tracheophyta</taxon>
        <taxon>Spermatophyta</taxon>
        <taxon>Magnoliopsida</taxon>
        <taxon>Liliopsida</taxon>
        <taxon>Poales</taxon>
        <taxon>Poaceae</taxon>
        <taxon>BOP clade</taxon>
        <taxon>Pooideae</taxon>
        <taxon>Poodae</taxon>
        <taxon>Poeae</taxon>
        <taxon>Poeae Chloroplast Group 2 (Poeae type)</taxon>
        <taxon>Loliodinae</taxon>
        <taxon>Loliinae</taxon>
        <taxon>Lolium</taxon>
    </lineage>
</organism>